<sequence>MANRFFLVGLRRINFLLGASSLRRLVSSRASPFNAMEEPPVQKEIMRMKSSIENPIPVLQCWVEQGNRLSKSELRRIIKTLIKSKRFHHALERLKNTSRVYPTWLRGKLPVSLFYGDM</sequence>
<dbReference type="EMBL" id="CM039437">
    <property type="protein sequence ID" value="KAI4307448.1"/>
    <property type="molecule type" value="Genomic_DNA"/>
</dbReference>
<name>A0ACB9LDA7_BAUVA</name>
<dbReference type="Proteomes" id="UP000828941">
    <property type="component" value="Chromosome 12"/>
</dbReference>
<proteinExistence type="predicted"/>
<reference evidence="1 2" key="1">
    <citation type="journal article" date="2022" name="DNA Res.">
        <title>Chromosomal-level genome assembly of the orchid tree Bauhinia variegata (Leguminosae; Cercidoideae) supports the allotetraploid origin hypothesis of Bauhinia.</title>
        <authorList>
            <person name="Zhong Y."/>
            <person name="Chen Y."/>
            <person name="Zheng D."/>
            <person name="Pang J."/>
            <person name="Liu Y."/>
            <person name="Luo S."/>
            <person name="Meng S."/>
            <person name="Qian L."/>
            <person name="Wei D."/>
            <person name="Dai S."/>
            <person name="Zhou R."/>
        </authorList>
    </citation>
    <scope>NUCLEOTIDE SEQUENCE [LARGE SCALE GENOMIC DNA]</scope>
    <source>
        <strain evidence="1">BV-YZ2020</strain>
    </source>
</reference>
<evidence type="ECO:0000313" key="1">
    <source>
        <dbReference type="EMBL" id="KAI4307448.1"/>
    </source>
</evidence>
<evidence type="ECO:0000313" key="2">
    <source>
        <dbReference type="Proteomes" id="UP000828941"/>
    </source>
</evidence>
<organism evidence="1 2">
    <name type="scientific">Bauhinia variegata</name>
    <name type="common">Purple orchid tree</name>
    <name type="synonym">Phanera variegata</name>
    <dbReference type="NCBI Taxonomy" id="167791"/>
    <lineage>
        <taxon>Eukaryota</taxon>
        <taxon>Viridiplantae</taxon>
        <taxon>Streptophyta</taxon>
        <taxon>Embryophyta</taxon>
        <taxon>Tracheophyta</taxon>
        <taxon>Spermatophyta</taxon>
        <taxon>Magnoliopsida</taxon>
        <taxon>eudicotyledons</taxon>
        <taxon>Gunneridae</taxon>
        <taxon>Pentapetalae</taxon>
        <taxon>rosids</taxon>
        <taxon>fabids</taxon>
        <taxon>Fabales</taxon>
        <taxon>Fabaceae</taxon>
        <taxon>Cercidoideae</taxon>
        <taxon>Cercideae</taxon>
        <taxon>Bauhiniinae</taxon>
        <taxon>Bauhinia</taxon>
    </lineage>
</organism>
<keyword evidence="2" id="KW-1185">Reference proteome</keyword>
<protein>
    <submittedName>
        <fullName evidence="1">Uncharacterized protein</fullName>
    </submittedName>
</protein>
<accession>A0ACB9LDA7</accession>
<comment type="caution">
    <text evidence="1">The sequence shown here is derived from an EMBL/GenBank/DDBJ whole genome shotgun (WGS) entry which is preliminary data.</text>
</comment>
<gene>
    <name evidence="1" type="ORF">L6164_030636</name>
</gene>